<dbReference type="RefSeq" id="WP_394351546.1">
    <property type="nucleotide sequence ID" value="NZ_WUUU01000261.1"/>
</dbReference>
<evidence type="ECO:0000313" key="2">
    <source>
        <dbReference type="EMBL" id="MXR22375.1"/>
    </source>
</evidence>
<name>A0A6B0SL62_9EURY</name>
<dbReference type="EMBL" id="WUUU01000261">
    <property type="protein sequence ID" value="MXR22375.1"/>
    <property type="molecule type" value="Genomic_DNA"/>
</dbReference>
<dbReference type="SUPFAM" id="SSF53474">
    <property type="entry name" value="alpha/beta-Hydrolases"/>
    <property type="match status" value="1"/>
</dbReference>
<feature type="region of interest" description="Disordered" evidence="1">
    <location>
        <begin position="155"/>
        <end position="188"/>
    </location>
</feature>
<feature type="non-terminal residue" evidence="2">
    <location>
        <position position="1"/>
    </location>
</feature>
<dbReference type="InterPro" id="IPR029058">
    <property type="entry name" value="AB_hydrolase_fold"/>
</dbReference>
<proteinExistence type="predicted"/>
<accession>A0A6B0SL62</accession>
<reference evidence="2 3" key="1">
    <citation type="submission" date="2019-12" db="EMBL/GenBank/DDBJ databases">
        <title>Isolation and characterization of three novel carbon monoxide-oxidizing members of Halobacteria from salione crusts and soils.</title>
        <authorList>
            <person name="Myers M.R."/>
            <person name="King G.M."/>
        </authorList>
    </citation>
    <scope>NUCLEOTIDE SEQUENCE [LARGE SCALE GENOMIC DNA]</scope>
    <source>
        <strain evidence="2 3">PCN9</strain>
    </source>
</reference>
<sequence>FDRTLKAAARLSPHLGRPFVWAMRRVIRNADSFSDVVGDPKDGDLADPRLGETGRIMLSDFREGVRQGSRAVATDYAVLGSEWDFDLADVSVPTRVFHGSDDDHVPLTAGKHLASKVPDARLTVIDGADHFRPVIEHVQDIYGWVVGDETGAWPRRRRRSRNDRITEDDASTEGARDQGTGKVTTVDD</sequence>
<dbReference type="Gene3D" id="3.40.50.1820">
    <property type="entry name" value="alpha/beta hydrolase"/>
    <property type="match status" value="1"/>
</dbReference>
<organism evidence="2 3">
    <name type="scientific">Halobacterium bonnevillei</name>
    <dbReference type="NCBI Taxonomy" id="2692200"/>
    <lineage>
        <taxon>Archaea</taxon>
        <taxon>Methanobacteriati</taxon>
        <taxon>Methanobacteriota</taxon>
        <taxon>Stenosarchaea group</taxon>
        <taxon>Halobacteria</taxon>
        <taxon>Halobacteriales</taxon>
        <taxon>Halobacteriaceae</taxon>
        <taxon>Halobacterium</taxon>
    </lineage>
</organism>
<dbReference type="Proteomes" id="UP000471521">
    <property type="component" value="Unassembled WGS sequence"/>
</dbReference>
<protein>
    <recommendedName>
        <fullName evidence="4">Alpha/beta hydrolase</fullName>
    </recommendedName>
</protein>
<dbReference type="AlphaFoldDB" id="A0A6B0SL62"/>
<evidence type="ECO:0008006" key="4">
    <source>
        <dbReference type="Google" id="ProtNLM"/>
    </source>
</evidence>
<keyword evidence="3" id="KW-1185">Reference proteome</keyword>
<gene>
    <name evidence="2" type="ORF">GRX66_17950</name>
</gene>
<evidence type="ECO:0000256" key="1">
    <source>
        <dbReference type="SAM" id="MobiDB-lite"/>
    </source>
</evidence>
<comment type="caution">
    <text evidence="2">The sequence shown here is derived from an EMBL/GenBank/DDBJ whole genome shotgun (WGS) entry which is preliminary data.</text>
</comment>
<evidence type="ECO:0000313" key="3">
    <source>
        <dbReference type="Proteomes" id="UP000471521"/>
    </source>
</evidence>